<evidence type="ECO:0008006" key="3">
    <source>
        <dbReference type="Google" id="ProtNLM"/>
    </source>
</evidence>
<dbReference type="AlphaFoldDB" id="A0A4R6DU27"/>
<name>A0A4R6DU27_9RHOO</name>
<dbReference type="EMBL" id="SNVV01000014">
    <property type="protein sequence ID" value="TDN48685.1"/>
    <property type="molecule type" value="Genomic_DNA"/>
</dbReference>
<evidence type="ECO:0000313" key="2">
    <source>
        <dbReference type="Proteomes" id="UP000295129"/>
    </source>
</evidence>
<dbReference type="SUPFAM" id="SSF53850">
    <property type="entry name" value="Periplasmic binding protein-like II"/>
    <property type="match status" value="1"/>
</dbReference>
<accession>A0A4R6DU27</accession>
<proteinExistence type="predicted"/>
<keyword evidence="2" id="KW-1185">Reference proteome</keyword>
<organism evidence="1 2">
    <name type="scientific">Azoarcus indigens</name>
    <dbReference type="NCBI Taxonomy" id="29545"/>
    <lineage>
        <taxon>Bacteria</taxon>
        <taxon>Pseudomonadati</taxon>
        <taxon>Pseudomonadota</taxon>
        <taxon>Betaproteobacteria</taxon>
        <taxon>Rhodocyclales</taxon>
        <taxon>Zoogloeaceae</taxon>
        <taxon>Azoarcus</taxon>
    </lineage>
</organism>
<evidence type="ECO:0000313" key="1">
    <source>
        <dbReference type="EMBL" id="TDN48685.1"/>
    </source>
</evidence>
<sequence length="146" mass="15826">MSSSRGPLLAWALALPLALGIQFAWADIALVTGRQSSIQELGREEATQLYLGHRATLANGQAAVLIDLPPGPVRDAFYLDLTGKNPAQIRAYWSRQVFTGRALPPRQANGAEEVLRWLAEGQASLAYLPTGVLDQRVRVLLTLPSP</sequence>
<dbReference type="OrthoDB" id="5368589at2"/>
<gene>
    <name evidence="1" type="ORF">C7389_11472</name>
</gene>
<protein>
    <recommendedName>
        <fullName evidence="3">Phosphate ABC transporter substrate-binding protein</fullName>
    </recommendedName>
</protein>
<dbReference type="Proteomes" id="UP000295129">
    <property type="component" value="Unassembled WGS sequence"/>
</dbReference>
<reference evidence="1 2" key="1">
    <citation type="submission" date="2019-03" db="EMBL/GenBank/DDBJ databases">
        <title>Genomic Encyclopedia of Type Strains, Phase IV (KMG-IV): sequencing the most valuable type-strain genomes for metagenomic binning, comparative biology and taxonomic classification.</title>
        <authorList>
            <person name="Goeker M."/>
        </authorList>
    </citation>
    <scope>NUCLEOTIDE SEQUENCE [LARGE SCALE GENOMIC DNA]</scope>
    <source>
        <strain evidence="1 2">DSM 12121</strain>
    </source>
</reference>
<comment type="caution">
    <text evidence="1">The sequence shown here is derived from an EMBL/GenBank/DDBJ whole genome shotgun (WGS) entry which is preliminary data.</text>
</comment>
<dbReference type="RefSeq" id="WP_133593286.1">
    <property type="nucleotide sequence ID" value="NZ_SNVV01000014.1"/>
</dbReference>